<evidence type="ECO:0000256" key="2">
    <source>
        <dbReference type="ARBA" id="ARBA00022448"/>
    </source>
</evidence>
<keyword evidence="11" id="KW-0675">Receptor</keyword>
<evidence type="ECO:0000256" key="9">
    <source>
        <dbReference type="SAM" id="SignalP"/>
    </source>
</evidence>
<keyword evidence="7 8" id="KW-0998">Cell outer membrane</keyword>
<dbReference type="Proteomes" id="UP001302949">
    <property type="component" value="Unassembled WGS sequence"/>
</dbReference>
<dbReference type="InterPro" id="IPR036942">
    <property type="entry name" value="Beta-barrel_TonB_sf"/>
</dbReference>
<dbReference type="EMBL" id="JAYFUM010000021">
    <property type="protein sequence ID" value="MEA5140878.1"/>
    <property type="molecule type" value="Genomic_DNA"/>
</dbReference>
<evidence type="ECO:0000256" key="8">
    <source>
        <dbReference type="PROSITE-ProRule" id="PRU01360"/>
    </source>
</evidence>
<dbReference type="Gene3D" id="2.170.130.10">
    <property type="entry name" value="TonB-dependent receptor, plug domain"/>
    <property type="match status" value="1"/>
</dbReference>
<keyword evidence="4 8" id="KW-0812">Transmembrane</keyword>
<dbReference type="RefSeq" id="WP_323298035.1">
    <property type="nucleotide sequence ID" value="NZ_JAYFUM010000021.1"/>
</dbReference>
<evidence type="ECO:0000256" key="3">
    <source>
        <dbReference type="ARBA" id="ARBA00022452"/>
    </source>
</evidence>
<evidence type="ECO:0000313" key="11">
    <source>
        <dbReference type="EMBL" id="MEA5140878.1"/>
    </source>
</evidence>
<dbReference type="Pfam" id="PF13715">
    <property type="entry name" value="CarbopepD_reg_2"/>
    <property type="match status" value="1"/>
</dbReference>
<organism evidence="11 12">
    <name type="scientific">Arcicella rigui</name>
    <dbReference type="NCBI Taxonomy" id="797020"/>
    <lineage>
        <taxon>Bacteria</taxon>
        <taxon>Pseudomonadati</taxon>
        <taxon>Bacteroidota</taxon>
        <taxon>Cytophagia</taxon>
        <taxon>Cytophagales</taxon>
        <taxon>Flectobacillaceae</taxon>
        <taxon>Arcicella</taxon>
    </lineage>
</organism>
<keyword evidence="3 8" id="KW-1134">Transmembrane beta strand</keyword>
<proteinExistence type="inferred from homology"/>
<dbReference type="InterPro" id="IPR039426">
    <property type="entry name" value="TonB-dep_rcpt-like"/>
</dbReference>
<dbReference type="PANTHER" id="PTHR30069:SF29">
    <property type="entry name" value="HEMOGLOBIN AND HEMOGLOBIN-HAPTOGLOBIN-BINDING PROTEIN 1-RELATED"/>
    <property type="match status" value="1"/>
</dbReference>
<keyword evidence="2 8" id="KW-0813">Transport</keyword>
<feature type="chain" id="PRO_5046551552" evidence="9">
    <location>
        <begin position="23"/>
        <end position="804"/>
    </location>
</feature>
<evidence type="ECO:0000256" key="4">
    <source>
        <dbReference type="ARBA" id="ARBA00022692"/>
    </source>
</evidence>
<keyword evidence="5 9" id="KW-0732">Signal</keyword>
<feature type="domain" description="TonB-dependent receptor plug" evidence="10">
    <location>
        <begin position="124"/>
        <end position="226"/>
    </location>
</feature>
<dbReference type="SUPFAM" id="SSF49464">
    <property type="entry name" value="Carboxypeptidase regulatory domain-like"/>
    <property type="match status" value="1"/>
</dbReference>
<reference evidence="11 12" key="1">
    <citation type="submission" date="2023-12" db="EMBL/GenBank/DDBJ databases">
        <title>Novel species of the genus Arcicella isolated from rivers.</title>
        <authorList>
            <person name="Lu H."/>
        </authorList>
    </citation>
    <scope>NUCLEOTIDE SEQUENCE [LARGE SCALE GENOMIC DNA]</scope>
    <source>
        <strain evidence="11 12">KCTC 23307</strain>
    </source>
</reference>
<evidence type="ECO:0000256" key="6">
    <source>
        <dbReference type="ARBA" id="ARBA00023136"/>
    </source>
</evidence>
<gene>
    <name evidence="11" type="ORF">VB248_17135</name>
</gene>
<comment type="similarity">
    <text evidence="8">Belongs to the TonB-dependent receptor family.</text>
</comment>
<protein>
    <submittedName>
        <fullName evidence="11">TonB-dependent receptor</fullName>
    </submittedName>
</protein>
<evidence type="ECO:0000259" key="10">
    <source>
        <dbReference type="Pfam" id="PF07715"/>
    </source>
</evidence>
<dbReference type="Gene3D" id="2.40.170.20">
    <property type="entry name" value="TonB-dependent receptor, beta-barrel domain"/>
    <property type="match status" value="1"/>
</dbReference>
<sequence>MKNLIPKSLLVLILFLPLGVFAQADKLTVSGYIKDNKNGEGLIGASVFVKELLTGTTTNTYGFYSLTLPKGKYTLVISSVGYRKSIKEVKLNDQNVTLNVEVQEDGQELAEVIVSAKREDDNVQKVEMSVNKVEMKTIKKIPALLGEVDLVRAIQLLPGVSTVGEGASGFNVRGGSVDQNLILLDDAPVYNSSHLFGFFSIFNPDAVKDVKLIKGGIPAQYGGRGASILDVRMKEGNAKKLEINGGIGAIFSRISIEAPIVKDKASFIVAARRSYIDILAKPFLTGDNANSKFNFYDLTAKVNYNIDQNNTVFLSGYFGRDVFGNQFGFNWGNSTLSARWNHVFSSKLFLNSTAFYSNYDYLLDSDLENKRPNNAFRWTSNIENLSFKPDFTYYINPENTLTFGGQILNYDFTPGSASASSNGDVRTFGSAPKNAVEYSAYVGNEMKVSSKLSLQYGVRFSRYDYTSKEDFYYERFKVGISDEFPSGYDILTKANNKNKVLQTYQNFEPRFSLKLETGENSSFKASYNRMAQYIHLMSNTAASTPLDVWTSSTNNIKPQLIDQVALGFFKNLNNNAYETSVEIYYKELQNQIDYADRADLFLNPEFEKDLMFGKGRAYGLELYGKKNKGKLTGWVSYTLARTERKVEGLNNGNWYLNRYDRTHTLNVVAQYELNKKWSFGGNFAFITGVPYSLGKAQGYYEGLAFGITDNGVRGNVRVPSYHRLDISATKKNKKALFGKGESEWVFSVYNLYNRRNPFSIYTQPKDQTVTGTGVQQGVGLVQNEAVRLSIIGSFIPAITYNFKF</sequence>
<dbReference type="Pfam" id="PF07715">
    <property type="entry name" value="Plug"/>
    <property type="match status" value="1"/>
</dbReference>
<dbReference type="InterPro" id="IPR012910">
    <property type="entry name" value="Plug_dom"/>
</dbReference>
<dbReference type="SUPFAM" id="SSF56935">
    <property type="entry name" value="Porins"/>
    <property type="match status" value="1"/>
</dbReference>
<accession>A0ABU5QE32</accession>
<feature type="signal peptide" evidence="9">
    <location>
        <begin position="1"/>
        <end position="22"/>
    </location>
</feature>
<dbReference type="PANTHER" id="PTHR30069">
    <property type="entry name" value="TONB-DEPENDENT OUTER MEMBRANE RECEPTOR"/>
    <property type="match status" value="1"/>
</dbReference>
<keyword evidence="6 8" id="KW-0472">Membrane</keyword>
<evidence type="ECO:0000256" key="7">
    <source>
        <dbReference type="ARBA" id="ARBA00023237"/>
    </source>
</evidence>
<name>A0ABU5QE32_9BACT</name>
<comment type="subcellular location">
    <subcellularLocation>
        <location evidence="1 8">Cell outer membrane</location>
        <topology evidence="1 8">Multi-pass membrane protein</topology>
    </subcellularLocation>
</comment>
<dbReference type="InterPro" id="IPR008969">
    <property type="entry name" value="CarboxyPept-like_regulatory"/>
</dbReference>
<dbReference type="PROSITE" id="PS52016">
    <property type="entry name" value="TONB_DEPENDENT_REC_3"/>
    <property type="match status" value="1"/>
</dbReference>
<evidence type="ECO:0000256" key="1">
    <source>
        <dbReference type="ARBA" id="ARBA00004571"/>
    </source>
</evidence>
<dbReference type="InterPro" id="IPR037066">
    <property type="entry name" value="Plug_dom_sf"/>
</dbReference>
<comment type="caution">
    <text evidence="11">The sequence shown here is derived from an EMBL/GenBank/DDBJ whole genome shotgun (WGS) entry which is preliminary data.</text>
</comment>
<evidence type="ECO:0000313" key="12">
    <source>
        <dbReference type="Proteomes" id="UP001302949"/>
    </source>
</evidence>
<keyword evidence="12" id="KW-1185">Reference proteome</keyword>
<dbReference type="Gene3D" id="2.60.40.1120">
    <property type="entry name" value="Carboxypeptidase-like, regulatory domain"/>
    <property type="match status" value="1"/>
</dbReference>
<evidence type="ECO:0000256" key="5">
    <source>
        <dbReference type="ARBA" id="ARBA00022729"/>
    </source>
</evidence>